<proteinExistence type="predicted"/>
<dbReference type="PROSITE" id="PS50256">
    <property type="entry name" value="PIR_REPEAT_2"/>
    <property type="match status" value="1"/>
</dbReference>
<dbReference type="AlphaFoldDB" id="A0A4U0V7P8"/>
<name>A0A4U0V7P8_9PEZI</name>
<comment type="caution">
    <text evidence="4">The sequence shown here is derived from an EMBL/GenBank/DDBJ whole genome shotgun (WGS) entry which is preliminary data.</text>
</comment>
<evidence type="ECO:0000256" key="3">
    <source>
        <dbReference type="SAM" id="SignalP"/>
    </source>
</evidence>
<dbReference type="GO" id="GO:0005199">
    <property type="term" value="F:structural constituent of cell wall"/>
    <property type="evidence" value="ECO:0007669"/>
    <property type="project" value="InterPro"/>
</dbReference>
<protein>
    <submittedName>
        <fullName evidence="4">Uncharacterized protein</fullName>
    </submittedName>
</protein>
<evidence type="ECO:0000313" key="4">
    <source>
        <dbReference type="EMBL" id="TKA44777.1"/>
    </source>
</evidence>
<organism evidence="4 5">
    <name type="scientific">Friedmanniomyces endolithicus</name>
    <dbReference type="NCBI Taxonomy" id="329885"/>
    <lineage>
        <taxon>Eukaryota</taxon>
        <taxon>Fungi</taxon>
        <taxon>Dikarya</taxon>
        <taxon>Ascomycota</taxon>
        <taxon>Pezizomycotina</taxon>
        <taxon>Dothideomycetes</taxon>
        <taxon>Dothideomycetidae</taxon>
        <taxon>Mycosphaerellales</taxon>
        <taxon>Teratosphaeriaceae</taxon>
        <taxon>Friedmanniomyces</taxon>
    </lineage>
</organism>
<dbReference type="EMBL" id="NAJP01000014">
    <property type="protein sequence ID" value="TKA44777.1"/>
    <property type="molecule type" value="Genomic_DNA"/>
</dbReference>
<feature type="region of interest" description="Disordered" evidence="2">
    <location>
        <begin position="118"/>
        <end position="138"/>
    </location>
</feature>
<feature type="signal peptide" evidence="3">
    <location>
        <begin position="1"/>
        <end position="17"/>
    </location>
</feature>
<reference evidence="4 5" key="1">
    <citation type="submission" date="2017-03" db="EMBL/GenBank/DDBJ databases">
        <title>Genomes of endolithic fungi from Antarctica.</title>
        <authorList>
            <person name="Coleine C."/>
            <person name="Masonjones S."/>
            <person name="Stajich J.E."/>
        </authorList>
    </citation>
    <scope>NUCLEOTIDE SEQUENCE [LARGE SCALE GENOMIC DNA]</scope>
    <source>
        <strain evidence="4 5">CCFEE 5311</strain>
    </source>
</reference>
<dbReference type="OrthoDB" id="3945534at2759"/>
<evidence type="ECO:0000256" key="1">
    <source>
        <dbReference type="ARBA" id="ARBA00022729"/>
    </source>
</evidence>
<dbReference type="STRING" id="329885.A0A4U0V7P8"/>
<sequence length="162" mass="14853">MRTTFFTLAAIAGTVFANDNPANFLRDTAASSTAGNGAIGQISDGQIQAPATTAAAAPSIPAGTATMASYGSLTGMATSAVSAPAGSSAGAAYGSSSAHASVSPAGLSTAAAASGSGSGSAAPATSASGTSTAAPAKSTNGAAGVEIATGMTLVGLALAFFA</sequence>
<keyword evidence="1 3" id="KW-0732">Signal</keyword>
<feature type="chain" id="PRO_5020474964" evidence="3">
    <location>
        <begin position="18"/>
        <end position="162"/>
    </location>
</feature>
<gene>
    <name evidence="4" type="ORF">B0A54_04728</name>
</gene>
<evidence type="ECO:0000313" key="5">
    <source>
        <dbReference type="Proteomes" id="UP000310066"/>
    </source>
</evidence>
<accession>A0A4U0V7P8</accession>
<dbReference type="Proteomes" id="UP000310066">
    <property type="component" value="Unassembled WGS sequence"/>
</dbReference>
<dbReference type="InterPro" id="IPR000420">
    <property type="entry name" value="Yeast_PIR_rpt"/>
</dbReference>
<evidence type="ECO:0000256" key="2">
    <source>
        <dbReference type="SAM" id="MobiDB-lite"/>
    </source>
</evidence>